<dbReference type="PANTHER" id="PTHR42878:SF15">
    <property type="entry name" value="BACTERIOPHYTOCHROME"/>
    <property type="match status" value="1"/>
</dbReference>
<feature type="domain" description="PAS" evidence="8">
    <location>
        <begin position="139"/>
        <end position="214"/>
    </location>
</feature>
<dbReference type="InterPro" id="IPR000014">
    <property type="entry name" value="PAS"/>
</dbReference>
<dbReference type="InterPro" id="IPR001610">
    <property type="entry name" value="PAC"/>
</dbReference>
<dbReference type="InterPro" id="IPR003661">
    <property type="entry name" value="HisK_dim/P_dom"/>
</dbReference>
<evidence type="ECO:0000256" key="3">
    <source>
        <dbReference type="ARBA" id="ARBA00022553"/>
    </source>
</evidence>
<evidence type="ECO:0000313" key="10">
    <source>
        <dbReference type="EMBL" id="MFC7235658.1"/>
    </source>
</evidence>
<dbReference type="Gene3D" id="1.10.287.130">
    <property type="match status" value="1"/>
</dbReference>
<dbReference type="PROSITE" id="PS50109">
    <property type="entry name" value="HIS_KIN"/>
    <property type="match status" value="1"/>
</dbReference>
<evidence type="ECO:0000256" key="5">
    <source>
        <dbReference type="ARBA" id="ARBA00022777"/>
    </source>
</evidence>
<dbReference type="CDD" id="cd00075">
    <property type="entry name" value="HATPase"/>
    <property type="match status" value="1"/>
</dbReference>
<dbReference type="InterPro" id="IPR000700">
    <property type="entry name" value="PAS-assoc_C"/>
</dbReference>
<comment type="catalytic activity">
    <reaction evidence="1">
        <text>ATP + protein L-histidine = ADP + protein N-phospho-L-histidine.</text>
        <dbReference type="EC" id="2.7.13.3"/>
    </reaction>
</comment>
<keyword evidence="5 10" id="KW-0418">Kinase</keyword>
<keyword evidence="3" id="KW-0597">Phosphoprotein</keyword>
<dbReference type="InterPro" id="IPR036097">
    <property type="entry name" value="HisK_dim/P_sf"/>
</dbReference>
<feature type="domain" description="PAC" evidence="9">
    <location>
        <begin position="222"/>
        <end position="273"/>
    </location>
</feature>
<dbReference type="NCBIfam" id="TIGR00229">
    <property type="entry name" value="sensory_box"/>
    <property type="match status" value="2"/>
</dbReference>
<dbReference type="SUPFAM" id="SSF55785">
    <property type="entry name" value="PYP-like sensor domain (PAS domain)"/>
    <property type="match status" value="2"/>
</dbReference>
<dbReference type="InterPro" id="IPR013656">
    <property type="entry name" value="PAS_4"/>
</dbReference>
<dbReference type="PROSITE" id="PS50112">
    <property type="entry name" value="PAS"/>
    <property type="match status" value="2"/>
</dbReference>
<dbReference type="InterPro" id="IPR035965">
    <property type="entry name" value="PAS-like_dom_sf"/>
</dbReference>
<dbReference type="InterPro" id="IPR050351">
    <property type="entry name" value="BphY/WalK/GraS-like"/>
</dbReference>
<keyword evidence="6" id="KW-0472">Membrane</keyword>
<evidence type="ECO:0000256" key="6">
    <source>
        <dbReference type="ARBA" id="ARBA00023136"/>
    </source>
</evidence>
<keyword evidence="4" id="KW-0808">Transferase</keyword>
<evidence type="ECO:0000256" key="2">
    <source>
        <dbReference type="ARBA" id="ARBA00012438"/>
    </source>
</evidence>
<sequence>MAEKEHDAAAAPDAAAALVATLPDAVVTIDTEGTIRYVNDAFGDLLGYDTEAVVGEPVTEIVPGGLEPRHDRAFERYLETGERTIDWSGVEFPARHASGHEVPVSVSFTEVTDRDERLFAGVVRDVSDRVETRAALRRNEAMFRTLAERIDAVVWVYDLHEERYAYVSPEFETLWGRPRSFLYDVDGLDEVAATVHEDDREAVAEVFRAVVRADDRDGDVPDEHEYRVVRPDGSVRWVRDSPALVTDDTGPARVVGVATDVTAYKDREARLQEHTETLRADNEQLDEFASVVSHDLRSPLSVAAGRVELAREAHPDDDHLDAAAAALDRVESLVGGMLDGLRADRGAQDTEPVSLTAVAREAWTTTAVEGDLVVEGEYTLEADPVRLRQLFQNLYTNAAEHAGPEPTVTVGPAEEGFYVEDDGSGIPEPERESVFEMGYGDEGGTGFGLAIVRRVARRHGWRVSVEDADPGARFVFEPA</sequence>
<dbReference type="GO" id="GO:0016020">
    <property type="term" value="C:membrane"/>
    <property type="evidence" value="ECO:0007669"/>
    <property type="project" value="UniProtKB-SubCell"/>
</dbReference>
<gene>
    <name evidence="10" type="ORF">ACFQJ4_10065</name>
</gene>
<dbReference type="Pfam" id="PF02518">
    <property type="entry name" value="HATPase_c"/>
    <property type="match status" value="1"/>
</dbReference>
<keyword evidence="11" id="KW-1185">Reference proteome</keyword>
<dbReference type="InterPro" id="IPR004358">
    <property type="entry name" value="Sig_transdc_His_kin-like_C"/>
</dbReference>
<dbReference type="InterPro" id="IPR036890">
    <property type="entry name" value="HATPase_C_sf"/>
</dbReference>
<dbReference type="InterPro" id="IPR005467">
    <property type="entry name" value="His_kinase_dom"/>
</dbReference>
<dbReference type="SUPFAM" id="SSF47384">
    <property type="entry name" value="Homodimeric domain of signal transducing histidine kinase"/>
    <property type="match status" value="1"/>
</dbReference>
<feature type="domain" description="Histidine kinase" evidence="7">
    <location>
        <begin position="291"/>
        <end position="479"/>
    </location>
</feature>
<dbReference type="SMART" id="SM00387">
    <property type="entry name" value="HATPase_c"/>
    <property type="match status" value="1"/>
</dbReference>
<dbReference type="EC" id="2.7.13.3" evidence="2"/>
<evidence type="ECO:0000259" key="7">
    <source>
        <dbReference type="PROSITE" id="PS50109"/>
    </source>
</evidence>
<protein>
    <recommendedName>
        <fullName evidence="2">histidine kinase</fullName>
        <ecNumber evidence="2">2.7.13.3</ecNumber>
    </recommendedName>
</protein>
<reference evidence="10 11" key="1">
    <citation type="journal article" date="2019" name="Int. J. Syst. Evol. Microbiol.">
        <title>The Global Catalogue of Microorganisms (GCM) 10K type strain sequencing project: providing services to taxonomists for standard genome sequencing and annotation.</title>
        <authorList>
            <consortium name="The Broad Institute Genomics Platform"/>
            <consortium name="The Broad Institute Genome Sequencing Center for Infectious Disease"/>
            <person name="Wu L."/>
            <person name="Ma J."/>
        </authorList>
    </citation>
    <scope>NUCLEOTIDE SEQUENCE [LARGE SCALE GENOMIC DNA]</scope>
    <source>
        <strain evidence="10 11">DT85</strain>
    </source>
</reference>
<dbReference type="GeneID" id="79267355"/>
<evidence type="ECO:0000259" key="8">
    <source>
        <dbReference type="PROSITE" id="PS50112"/>
    </source>
</evidence>
<dbReference type="CDD" id="cd00130">
    <property type="entry name" value="PAS"/>
    <property type="match status" value="2"/>
</dbReference>
<dbReference type="Pfam" id="PF08447">
    <property type="entry name" value="PAS_3"/>
    <property type="match status" value="1"/>
</dbReference>
<comment type="caution">
    <text evidence="10">The sequence shown here is derived from an EMBL/GenBank/DDBJ whole genome shotgun (WGS) entry which is preliminary data.</text>
</comment>
<dbReference type="SUPFAM" id="SSF55874">
    <property type="entry name" value="ATPase domain of HSP90 chaperone/DNA topoisomerase II/histidine kinase"/>
    <property type="match status" value="1"/>
</dbReference>
<dbReference type="EMBL" id="JBHTAP010000001">
    <property type="protein sequence ID" value="MFC7235658.1"/>
    <property type="molecule type" value="Genomic_DNA"/>
</dbReference>
<dbReference type="PROSITE" id="PS50113">
    <property type="entry name" value="PAC"/>
    <property type="match status" value="1"/>
</dbReference>
<dbReference type="GO" id="GO:0004673">
    <property type="term" value="F:protein histidine kinase activity"/>
    <property type="evidence" value="ECO:0007669"/>
    <property type="project" value="UniProtKB-EC"/>
</dbReference>
<proteinExistence type="predicted"/>
<dbReference type="InterPro" id="IPR003594">
    <property type="entry name" value="HATPase_dom"/>
</dbReference>
<dbReference type="PANTHER" id="PTHR42878">
    <property type="entry name" value="TWO-COMPONENT HISTIDINE KINASE"/>
    <property type="match status" value="1"/>
</dbReference>
<dbReference type="SMART" id="SM00086">
    <property type="entry name" value="PAC"/>
    <property type="match status" value="2"/>
</dbReference>
<evidence type="ECO:0000259" key="9">
    <source>
        <dbReference type="PROSITE" id="PS50113"/>
    </source>
</evidence>
<dbReference type="SMART" id="SM00388">
    <property type="entry name" value="HisKA"/>
    <property type="match status" value="1"/>
</dbReference>
<evidence type="ECO:0000313" key="11">
    <source>
        <dbReference type="Proteomes" id="UP001596398"/>
    </source>
</evidence>
<dbReference type="Gene3D" id="3.30.450.20">
    <property type="entry name" value="PAS domain"/>
    <property type="match status" value="2"/>
</dbReference>
<dbReference type="RefSeq" id="WP_276233795.1">
    <property type="nucleotide sequence ID" value="NZ_CP119802.1"/>
</dbReference>
<dbReference type="SMART" id="SM00091">
    <property type="entry name" value="PAS"/>
    <property type="match status" value="2"/>
</dbReference>
<dbReference type="Proteomes" id="UP001596398">
    <property type="component" value="Unassembled WGS sequence"/>
</dbReference>
<dbReference type="Gene3D" id="3.30.565.10">
    <property type="entry name" value="Histidine kinase-like ATPase, C-terminal domain"/>
    <property type="match status" value="1"/>
</dbReference>
<evidence type="ECO:0000256" key="1">
    <source>
        <dbReference type="ARBA" id="ARBA00000085"/>
    </source>
</evidence>
<dbReference type="Pfam" id="PF08448">
    <property type="entry name" value="PAS_4"/>
    <property type="match status" value="1"/>
</dbReference>
<dbReference type="Pfam" id="PF00512">
    <property type="entry name" value="HisKA"/>
    <property type="match status" value="1"/>
</dbReference>
<name>A0ABD5ZQE2_9EURY</name>
<evidence type="ECO:0000256" key="4">
    <source>
        <dbReference type="ARBA" id="ARBA00022679"/>
    </source>
</evidence>
<dbReference type="InterPro" id="IPR013655">
    <property type="entry name" value="PAS_fold_3"/>
</dbReference>
<dbReference type="PRINTS" id="PR00344">
    <property type="entry name" value="BCTRLSENSOR"/>
</dbReference>
<dbReference type="CDD" id="cd00082">
    <property type="entry name" value="HisKA"/>
    <property type="match status" value="1"/>
</dbReference>
<feature type="domain" description="PAS" evidence="8">
    <location>
        <begin position="11"/>
        <end position="81"/>
    </location>
</feature>
<accession>A0ABD5ZQE2</accession>
<organism evidence="10 11">
    <name type="scientific">Halosegnis marinus</name>
    <dbReference type="NCBI Taxonomy" id="3034023"/>
    <lineage>
        <taxon>Archaea</taxon>
        <taxon>Methanobacteriati</taxon>
        <taxon>Methanobacteriota</taxon>
        <taxon>Stenosarchaea group</taxon>
        <taxon>Halobacteria</taxon>
        <taxon>Halobacteriales</taxon>
        <taxon>Natronomonadaceae</taxon>
        <taxon>Halosegnis</taxon>
    </lineage>
</organism>
<dbReference type="AlphaFoldDB" id="A0ABD5ZQE2"/>